<name>A0A023D1J4_ACIMT</name>
<feature type="compositionally biased region" description="Basic and acidic residues" evidence="1">
    <location>
        <begin position="13"/>
        <end position="24"/>
    </location>
</feature>
<organism evidence="2 3">
    <name type="scientific">Acidomonas methanolica NBRC 104435</name>
    <dbReference type="NCBI Taxonomy" id="1231351"/>
    <lineage>
        <taxon>Bacteria</taxon>
        <taxon>Pseudomonadati</taxon>
        <taxon>Pseudomonadota</taxon>
        <taxon>Alphaproteobacteria</taxon>
        <taxon>Acetobacterales</taxon>
        <taxon>Acetobacteraceae</taxon>
        <taxon>Acidomonas</taxon>
    </lineage>
</organism>
<keyword evidence="3" id="KW-1185">Reference proteome</keyword>
<accession>A0A023D1J4</accession>
<reference evidence="2 3" key="2">
    <citation type="journal article" date="2014" name="FEMS Microbiol. Lett.">
        <title>Draft genomic DNA sequence of the facultatively methylotrophic bacterium Acidomonas methanolica type strain MB58.</title>
        <authorList>
            <person name="Higashiura N."/>
            <person name="Hadano H."/>
            <person name="Hirakawa H."/>
            <person name="Matsutani M."/>
            <person name="Takabe S."/>
            <person name="Matsushita K."/>
            <person name="Azuma Y."/>
        </authorList>
    </citation>
    <scope>NUCLEOTIDE SEQUENCE [LARGE SCALE GENOMIC DNA]</scope>
    <source>
        <strain evidence="2 3">MB58</strain>
    </source>
</reference>
<sequence length="75" mass="7597">MAYGSGRDPGVAEDARRPGADRAGPEAGTAARVDAAHGRRSAPALDGLGAFHLRTSSAAFDEIAWPQFAGASVGF</sequence>
<comment type="caution">
    <text evidence="2">The sequence shown here is derived from an EMBL/GenBank/DDBJ whole genome shotgun (WGS) entry which is preliminary data.</text>
</comment>
<reference evidence="3" key="1">
    <citation type="journal article" date="2014" name="FEMS Microbiol. Lett.">
        <title>Draft Genomic DNA Sequence of the Facultatively Methylotrophic Bacterium Acidomonas methanolica type strain MB58.</title>
        <authorList>
            <person name="Higashiura N."/>
            <person name="Hadano H."/>
            <person name="Hirakawa H."/>
            <person name="Matsutani M."/>
            <person name="Takabe S."/>
            <person name="Matsushita K."/>
            <person name="Azuma Y."/>
        </authorList>
    </citation>
    <scope>NUCLEOTIDE SEQUENCE [LARGE SCALE GENOMIC DNA]</scope>
    <source>
        <strain evidence="3">MB58</strain>
    </source>
</reference>
<evidence type="ECO:0000313" key="3">
    <source>
        <dbReference type="Proteomes" id="UP000019760"/>
    </source>
</evidence>
<dbReference type="AlphaFoldDB" id="A0A023D1J4"/>
<dbReference type="Proteomes" id="UP000019760">
    <property type="component" value="Unassembled WGS sequence"/>
</dbReference>
<evidence type="ECO:0000313" key="2">
    <source>
        <dbReference type="EMBL" id="GAJ28012.1"/>
    </source>
</evidence>
<proteinExistence type="predicted"/>
<gene>
    <name evidence="2" type="ORF">Amme_012_001</name>
</gene>
<evidence type="ECO:0000256" key="1">
    <source>
        <dbReference type="SAM" id="MobiDB-lite"/>
    </source>
</evidence>
<protein>
    <submittedName>
        <fullName evidence="2">Uncharacterized protein</fullName>
    </submittedName>
</protein>
<feature type="region of interest" description="Disordered" evidence="1">
    <location>
        <begin position="1"/>
        <end position="38"/>
    </location>
</feature>
<dbReference type="EMBL" id="BAND01000012">
    <property type="protein sequence ID" value="GAJ28012.1"/>
    <property type="molecule type" value="Genomic_DNA"/>
</dbReference>